<evidence type="ECO:0000313" key="1">
    <source>
        <dbReference type="EMBL" id="OLY84708.1"/>
    </source>
</evidence>
<proteinExistence type="predicted"/>
<comment type="caution">
    <text evidence="1">The sequence shown here is derived from an EMBL/GenBank/DDBJ whole genome shotgun (WGS) entry which is preliminary data.</text>
</comment>
<accession>A0A1R0H6J5</accession>
<dbReference type="Proteomes" id="UP000187455">
    <property type="component" value="Unassembled WGS sequence"/>
</dbReference>
<evidence type="ECO:0000313" key="2">
    <source>
        <dbReference type="Proteomes" id="UP000187455"/>
    </source>
</evidence>
<reference evidence="1 2" key="1">
    <citation type="journal article" date="2016" name="Mol. Biol. Evol.">
        <title>Genome-Wide Survey of Gut Fungi (Harpellales) Reveals the First Horizontally Transferred Ubiquitin Gene from a Mosquito Host.</title>
        <authorList>
            <person name="Wang Y."/>
            <person name="White M.M."/>
            <person name="Kvist S."/>
            <person name="Moncalvo J.M."/>
        </authorList>
    </citation>
    <scope>NUCLEOTIDE SEQUENCE [LARGE SCALE GENOMIC DNA]</scope>
    <source>
        <strain evidence="1 2">ALG-7-W6</strain>
    </source>
</reference>
<sequence>MTKIFFCTASSVGITGENLTWGLVPELIEIPSKEDKRFSMTRSTAKSTDGSKSLLNSGTSIEKNAEAYYLYLPPPHAKHHSWGKSKKISIGLEKIMAAHNHAHGII</sequence>
<gene>
    <name evidence="1" type="ORF">AYI68_g1123</name>
</gene>
<organism evidence="1 2">
    <name type="scientific">Smittium mucronatum</name>
    <dbReference type="NCBI Taxonomy" id="133383"/>
    <lineage>
        <taxon>Eukaryota</taxon>
        <taxon>Fungi</taxon>
        <taxon>Fungi incertae sedis</taxon>
        <taxon>Zoopagomycota</taxon>
        <taxon>Kickxellomycotina</taxon>
        <taxon>Harpellomycetes</taxon>
        <taxon>Harpellales</taxon>
        <taxon>Legeriomycetaceae</taxon>
        <taxon>Smittium</taxon>
    </lineage>
</organism>
<protein>
    <submittedName>
        <fullName evidence="1">Uncharacterized protein</fullName>
    </submittedName>
</protein>
<keyword evidence="2" id="KW-1185">Reference proteome</keyword>
<dbReference type="AlphaFoldDB" id="A0A1R0H6J5"/>
<dbReference type="EMBL" id="LSSL01000387">
    <property type="protein sequence ID" value="OLY84708.1"/>
    <property type="molecule type" value="Genomic_DNA"/>
</dbReference>
<name>A0A1R0H6J5_9FUNG</name>